<evidence type="ECO:0000256" key="7">
    <source>
        <dbReference type="ARBA" id="ARBA00023128"/>
    </source>
</evidence>
<comment type="subcellular location">
    <subcellularLocation>
        <location evidence="1">Mitochondrion membrane</location>
        <topology evidence="1">Multi-pass membrane protein</topology>
    </subcellularLocation>
</comment>
<dbReference type="GO" id="GO:0031966">
    <property type="term" value="C:mitochondrial membrane"/>
    <property type="evidence" value="ECO:0007669"/>
    <property type="project" value="UniProtKB-SubCell"/>
</dbReference>
<dbReference type="OrthoDB" id="14252at2759"/>
<dbReference type="Proteomes" id="UP000323011">
    <property type="component" value="Unassembled WGS sequence"/>
</dbReference>
<name>A0A5A8D9B4_CAFRO</name>
<comment type="similarity">
    <text evidence="2 10">Belongs to the mitochondrial carrier (TC 2.A.29) family.</text>
</comment>
<dbReference type="EMBL" id="VLTM01000165">
    <property type="protein sequence ID" value="KAA0147402.1"/>
    <property type="molecule type" value="Genomic_DNA"/>
</dbReference>
<dbReference type="Gene3D" id="1.50.40.10">
    <property type="entry name" value="Mitochondrial carrier domain"/>
    <property type="match status" value="1"/>
</dbReference>
<evidence type="ECO:0000313" key="13">
    <source>
        <dbReference type="EMBL" id="KAA0160920.1"/>
    </source>
</evidence>
<evidence type="ECO:0000256" key="6">
    <source>
        <dbReference type="ARBA" id="ARBA00022989"/>
    </source>
</evidence>
<reference evidence="15 16" key="1">
    <citation type="submission" date="2019-07" db="EMBL/GenBank/DDBJ databases">
        <title>Genomes of Cafeteria roenbergensis.</title>
        <authorList>
            <person name="Fischer M.G."/>
            <person name="Hackl T."/>
            <person name="Roman M."/>
        </authorList>
    </citation>
    <scope>NUCLEOTIDE SEQUENCE [LARGE SCALE GENOMIC DNA]</scope>
    <source>
        <strain evidence="12 16">BVI</strain>
        <strain evidence="11 18">Cflag</strain>
        <strain evidence="14 15">E4-10P</strain>
        <strain evidence="13 17">RCC970-E3</strain>
    </source>
</reference>
<accession>A0A5A8D9B4</accession>
<keyword evidence="8 9" id="KW-0472">Membrane</keyword>
<evidence type="ECO:0000256" key="2">
    <source>
        <dbReference type="ARBA" id="ARBA00006375"/>
    </source>
</evidence>
<feature type="repeat" description="Solcar" evidence="9">
    <location>
        <begin position="2"/>
        <end position="87"/>
    </location>
</feature>
<evidence type="ECO:0000313" key="11">
    <source>
        <dbReference type="EMBL" id="KAA0147402.1"/>
    </source>
</evidence>
<dbReference type="Pfam" id="PF00153">
    <property type="entry name" value="Mito_carr"/>
    <property type="match status" value="3"/>
</dbReference>
<comment type="caution">
    <text evidence="13">The sequence shown here is derived from an EMBL/GenBank/DDBJ whole genome shotgun (WGS) entry which is preliminary data.</text>
</comment>
<dbReference type="PANTHER" id="PTHR45624">
    <property type="entry name" value="MITOCHONDRIAL BASIC AMINO ACIDS TRANSPORTER-RELATED"/>
    <property type="match status" value="1"/>
</dbReference>
<keyword evidence="7" id="KW-0496">Mitochondrion</keyword>
<evidence type="ECO:0008006" key="19">
    <source>
        <dbReference type="Google" id="ProtNLM"/>
    </source>
</evidence>
<dbReference type="Proteomes" id="UP000325113">
    <property type="component" value="Unassembled WGS sequence"/>
</dbReference>
<dbReference type="Proteomes" id="UP000324907">
    <property type="component" value="Unassembled WGS sequence"/>
</dbReference>
<protein>
    <recommendedName>
        <fullName evidence="19">Mitochondrial carrier protein</fullName>
    </recommendedName>
</protein>
<sequence length="297" mass="30192">MSLDLRDTLGGVVGSVCLVAAGQPFDTIKLRTQTAVTAADSTIGGALRDLLRKEGAAALWRGAVPAFWSAMVENAVVFSANGALKRLFAGSSSVPDDALSLPQHFLIGGLSGVFSATAICGPEVIKVRAQHRGLAGSARLTPTQALRSLLSTEGPRGLLTGLAPLLVRDVPFNALFFGFYSTYTALLRSAMGIAPGGDLPAAAVLLAGGAAGSTAWTVVFPADTVKSRMQTAAVSGGATADGALAALQAVLREGGTRALYRGWGAAVLRAFPANGALFLGVEATGRLLGSRGDASRQ</sequence>
<dbReference type="InterPro" id="IPR002067">
    <property type="entry name" value="MCP"/>
</dbReference>
<dbReference type="AlphaFoldDB" id="A0A5A8D9B4"/>
<evidence type="ECO:0000256" key="9">
    <source>
        <dbReference type="PROSITE-ProRule" id="PRU00282"/>
    </source>
</evidence>
<proteinExistence type="inferred from homology"/>
<feature type="repeat" description="Solcar" evidence="9">
    <location>
        <begin position="99"/>
        <end position="186"/>
    </location>
</feature>
<dbReference type="InterPro" id="IPR050567">
    <property type="entry name" value="Mitochondrial_Carrier"/>
</dbReference>
<keyword evidence="4 9" id="KW-0812">Transmembrane</keyword>
<evidence type="ECO:0000313" key="15">
    <source>
        <dbReference type="Proteomes" id="UP000322899"/>
    </source>
</evidence>
<keyword evidence="5" id="KW-0677">Repeat</keyword>
<organism evidence="13 17">
    <name type="scientific">Cafeteria roenbergensis</name>
    <name type="common">Marine flagellate</name>
    <dbReference type="NCBI Taxonomy" id="33653"/>
    <lineage>
        <taxon>Eukaryota</taxon>
        <taxon>Sar</taxon>
        <taxon>Stramenopiles</taxon>
        <taxon>Bigyra</taxon>
        <taxon>Opalozoa</taxon>
        <taxon>Bicosoecida</taxon>
        <taxon>Cafeteriaceae</taxon>
        <taxon>Cafeteria</taxon>
    </lineage>
</organism>
<keyword evidence="3 10" id="KW-0813">Transport</keyword>
<evidence type="ECO:0000256" key="10">
    <source>
        <dbReference type="RuleBase" id="RU000488"/>
    </source>
</evidence>
<dbReference type="PANTHER" id="PTHR45624:SF15">
    <property type="entry name" value="MITOCHONDRIAL ARGININE TRANSPORTER BAC1"/>
    <property type="match status" value="1"/>
</dbReference>
<dbReference type="EMBL" id="VLTO01000066">
    <property type="protein sequence ID" value="KAA0169825.1"/>
    <property type="molecule type" value="Genomic_DNA"/>
</dbReference>
<dbReference type="GO" id="GO:0000064">
    <property type="term" value="F:L-ornithine transmembrane transporter activity"/>
    <property type="evidence" value="ECO:0007669"/>
    <property type="project" value="TreeGrafter"/>
</dbReference>
<dbReference type="GO" id="GO:1990575">
    <property type="term" value="P:mitochondrial L-ornithine transmembrane transport"/>
    <property type="evidence" value="ECO:0007669"/>
    <property type="project" value="TreeGrafter"/>
</dbReference>
<evidence type="ECO:0000256" key="4">
    <source>
        <dbReference type="ARBA" id="ARBA00022692"/>
    </source>
</evidence>
<dbReference type="InterPro" id="IPR018108">
    <property type="entry name" value="MCP_transmembrane"/>
</dbReference>
<evidence type="ECO:0000313" key="18">
    <source>
        <dbReference type="Proteomes" id="UP000325113"/>
    </source>
</evidence>
<evidence type="ECO:0000313" key="17">
    <source>
        <dbReference type="Proteomes" id="UP000324907"/>
    </source>
</evidence>
<keyword evidence="6" id="KW-1133">Transmembrane helix</keyword>
<evidence type="ECO:0000256" key="3">
    <source>
        <dbReference type="ARBA" id="ARBA00022448"/>
    </source>
</evidence>
<gene>
    <name evidence="14" type="ORF">FNF27_06849</name>
    <name evidence="13" type="ORF">FNF28_05267</name>
    <name evidence="12" type="ORF">FNF29_05752</name>
    <name evidence="11" type="ORF">FNF31_07604</name>
</gene>
<evidence type="ECO:0000313" key="16">
    <source>
        <dbReference type="Proteomes" id="UP000323011"/>
    </source>
</evidence>
<feature type="repeat" description="Solcar" evidence="9">
    <location>
        <begin position="199"/>
        <end position="287"/>
    </location>
</feature>
<dbReference type="EMBL" id="VLTL01000103">
    <property type="protein sequence ID" value="KAA0160920.1"/>
    <property type="molecule type" value="Genomic_DNA"/>
</dbReference>
<evidence type="ECO:0000256" key="1">
    <source>
        <dbReference type="ARBA" id="ARBA00004225"/>
    </source>
</evidence>
<dbReference type="PROSITE" id="PS50920">
    <property type="entry name" value="SOLCAR"/>
    <property type="match status" value="3"/>
</dbReference>
<dbReference type="PRINTS" id="PR00926">
    <property type="entry name" value="MITOCARRIER"/>
</dbReference>
<evidence type="ECO:0000313" key="14">
    <source>
        <dbReference type="EMBL" id="KAA0169825.1"/>
    </source>
</evidence>
<dbReference type="SUPFAM" id="SSF103506">
    <property type="entry name" value="Mitochondrial carrier"/>
    <property type="match status" value="1"/>
</dbReference>
<dbReference type="OMA" id="VEMFKIR"/>
<dbReference type="EMBL" id="VLTN01000040">
    <property type="protein sequence ID" value="KAA0149741.1"/>
    <property type="molecule type" value="Genomic_DNA"/>
</dbReference>
<dbReference type="Proteomes" id="UP000322899">
    <property type="component" value="Unassembled WGS sequence"/>
</dbReference>
<evidence type="ECO:0000256" key="5">
    <source>
        <dbReference type="ARBA" id="ARBA00022737"/>
    </source>
</evidence>
<keyword evidence="16" id="KW-1185">Reference proteome</keyword>
<evidence type="ECO:0000313" key="12">
    <source>
        <dbReference type="EMBL" id="KAA0149741.1"/>
    </source>
</evidence>
<evidence type="ECO:0000256" key="8">
    <source>
        <dbReference type="ARBA" id="ARBA00023136"/>
    </source>
</evidence>
<dbReference type="InterPro" id="IPR023395">
    <property type="entry name" value="MCP_dom_sf"/>
</dbReference>